<reference evidence="2 3" key="2">
    <citation type="journal article" date="2002" name="Nucleic Acids Res.">
        <title>Genome sequence of Oceanobacillus iheyensis isolated from the Iheya Ridge and its unexpected adaptive capabilities to extreme environments.</title>
        <authorList>
            <person name="Takami H."/>
            <person name="Takaki Y."/>
            <person name="Uchiyama I."/>
        </authorList>
    </citation>
    <scope>NUCLEOTIDE SEQUENCE [LARGE SCALE GENOMIC DNA]</scope>
    <source>
        <strain evidence="3">DSM 14371 / CIP 107618 / JCM 11309 / KCTC 3954 / HTE831</strain>
    </source>
</reference>
<dbReference type="eggNOG" id="ENOG5033HNH">
    <property type="taxonomic scope" value="Bacteria"/>
</dbReference>
<keyword evidence="3" id="KW-1185">Reference proteome</keyword>
<dbReference type="Pfam" id="PF04276">
    <property type="entry name" value="DUF443"/>
    <property type="match status" value="1"/>
</dbReference>
<feature type="transmembrane region" description="Helical" evidence="1">
    <location>
        <begin position="156"/>
        <end position="179"/>
    </location>
</feature>
<gene>
    <name evidence="2" type="ordered locus">OB1328</name>
</gene>
<dbReference type="EMBL" id="BA000028">
    <property type="protein sequence ID" value="BAC13284.1"/>
    <property type="molecule type" value="Genomic_DNA"/>
</dbReference>
<keyword evidence="1" id="KW-0472">Membrane</keyword>
<dbReference type="HOGENOM" id="CLU_109800_0_0_9"/>
<feature type="transmembrane region" description="Helical" evidence="1">
    <location>
        <begin position="71"/>
        <end position="92"/>
    </location>
</feature>
<reference evidence="2 3" key="1">
    <citation type="journal article" date="2001" name="FEMS Microbiol. Lett.">
        <title>Oceanobacillus iheyensis gen. nov., sp. nov., a deep-sea extremely halotolerant and alkaliphilic species isolated from a depth of 1050 m on the Iheya Ridge.</title>
        <authorList>
            <person name="Lu J."/>
            <person name="Nogi Y."/>
            <person name="Takami H."/>
        </authorList>
    </citation>
    <scope>NUCLEOTIDE SEQUENCE [LARGE SCALE GENOMIC DNA]</scope>
    <source>
        <strain evidence="3">DSM 14371 / CIP 107618 / JCM 11309 / KCTC 3954 / HTE831</strain>
    </source>
</reference>
<dbReference type="AlphaFoldDB" id="Q8ERH4"/>
<accession>Q8ERH4</accession>
<evidence type="ECO:0000313" key="2">
    <source>
        <dbReference type="EMBL" id="BAC13284.1"/>
    </source>
</evidence>
<protein>
    <submittedName>
        <fullName evidence="2">Hypothetical conserved protein</fullName>
    </submittedName>
</protein>
<dbReference type="InterPro" id="IPR005915">
    <property type="entry name" value="Tandem_5TM"/>
</dbReference>
<dbReference type="Proteomes" id="UP000000822">
    <property type="component" value="Chromosome"/>
</dbReference>
<dbReference type="PhylomeDB" id="Q8ERH4"/>
<feature type="transmembrane region" description="Helical" evidence="1">
    <location>
        <begin position="185"/>
        <end position="205"/>
    </location>
</feature>
<dbReference type="NCBIfam" id="TIGR01218">
    <property type="entry name" value="Gpos_tandem_5TM"/>
    <property type="match status" value="1"/>
</dbReference>
<keyword evidence="1" id="KW-0812">Transmembrane</keyword>
<dbReference type="KEGG" id="oih:OB1328"/>
<sequence length="216" mass="24893">MKCEVQLLYKNLRYRILEINGEEYVLDFGNSIWKIIFPFLHWVLPNPVYKIDNHEIIEKLEVPQENHPKKISTGTGALGGLVGGVFLANLLRPLANVFNIPSTSLVNLIITIIVLIIALSVFVYVNRRHEKNLTAIVDYTHYPRKKIWIKPPTLKFFFNICFAYLFFMALTVVPLMGFIETGDMFIFVPGVVFLFVSFMITYMTIPPGNTTVRFKD</sequence>
<feature type="transmembrane region" description="Helical" evidence="1">
    <location>
        <begin position="104"/>
        <end position="125"/>
    </location>
</feature>
<keyword evidence="1" id="KW-1133">Transmembrane helix</keyword>
<evidence type="ECO:0000256" key="1">
    <source>
        <dbReference type="SAM" id="Phobius"/>
    </source>
</evidence>
<proteinExistence type="predicted"/>
<dbReference type="OrthoDB" id="2719213at2"/>
<organism evidence="2 3">
    <name type="scientific">Oceanobacillus iheyensis (strain DSM 14371 / CIP 107618 / JCM 11309 / KCTC 3954 / HTE831)</name>
    <dbReference type="NCBI Taxonomy" id="221109"/>
    <lineage>
        <taxon>Bacteria</taxon>
        <taxon>Bacillati</taxon>
        <taxon>Bacillota</taxon>
        <taxon>Bacilli</taxon>
        <taxon>Bacillales</taxon>
        <taxon>Bacillaceae</taxon>
        <taxon>Oceanobacillus</taxon>
    </lineage>
</organism>
<evidence type="ECO:0000313" key="3">
    <source>
        <dbReference type="Proteomes" id="UP000000822"/>
    </source>
</evidence>
<name>Q8ERH4_OCEIH</name>